<feature type="region of interest" description="Disordered" evidence="1">
    <location>
        <begin position="20"/>
        <end position="44"/>
    </location>
</feature>
<keyword evidence="3" id="KW-1185">Reference proteome</keyword>
<evidence type="ECO:0000313" key="3">
    <source>
        <dbReference type="Proteomes" id="UP000319094"/>
    </source>
</evidence>
<accession>A0A542XY05</accession>
<feature type="compositionally biased region" description="Basic and acidic residues" evidence="1">
    <location>
        <begin position="23"/>
        <end position="44"/>
    </location>
</feature>
<comment type="caution">
    <text evidence="2">The sequence shown here is derived from an EMBL/GenBank/DDBJ whole genome shotgun (WGS) entry which is preliminary data.</text>
</comment>
<dbReference type="RefSeq" id="WP_281290294.1">
    <property type="nucleotide sequence ID" value="NZ_BAAAUY010000023.1"/>
</dbReference>
<sequence>MPRSSLEDLLAHAEELADQFESYEPRPEDRDAPVSPSHEVKMAA</sequence>
<protein>
    <submittedName>
        <fullName evidence="2">Uncharacterized protein</fullName>
    </submittedName>
</protein>
<gene>
    <name evidence="2" type="ORF">FB468_3240</name>
</gene>
<name>A0A542XY05_9MICO</name>
<organism evidence="2 3">
    <name type="scientific">Leucobacter komagatae</name>
    <dbReference type="NCBI Taxonomy" id="55969"/>
    <lineage>
        <taxon>Bacteria</taxon>
        <taxon>Bacillati</taxon>
        <taxon>Actinomycetota</taxon>
        <taxon>Actinomycetes</taxon>
        <taxon>Micrococcales</taxon>
        <taxon>Microbacteriaceae</taxon>
        <taxon>Leucobacter</taxon>
    </lineage>
</organism>
<evidence type="ECO:0000313" key="2">
    <source>
        <dbReference type="EMBL" id="TQL40717.1"/>
    </source>
</evidence>
<dbReference type="EMBL" id="VFON01000002">
    <property type="protein sequence ID" value="TQL40717.1"/>
    <property type="molecule type" value="Genomic_DNA"/>
</dbReference>
<reference evidence="2 3" key="1">
    <citation type="submission" date="2019-06" db="EMBL/GenBank/DDBJ databases">
        <title>Sequencing the genomes of 1000 actinobacteria strains.</title>
        <authorList>
            <person name="Klenk H.-P."/>
        </authorList>
    </citation>
    <scope>NUCLEOTIDE SEQUENCE [LARGE SCALE GENOMIC DNA]</scope>
    <source>
        <strain evidence="2 3">DSM 8803</strain>
    </source>
</reference>
<proteinExistence type="predicted"/>
<evidence type="ECO:0000256" key="1">
    <source>
        <dbReference type="SAM" id="MobiDB-lite"/>
    </source>
</evidence>
<dbReference type="AlphaFoldDB" id="A0A542XY05"/>
<dbReference type="Proteomes" id="UP000319094">
    <property type="component" value="Unassembled WGS sequence"/>
</dbReference>